<evidence type="ECO:0000256" key="7">
    <source>
        <dbReference type="ARBA" id="ARBA00023055"/>
    </source>
</evidence>
<evidence type="ECO:0000256" key="8">
    <source>
        <dbReference type="ARBA" id="ARBA00023098"/>
    </source>
</evidence>
<sequence>MEAGCPVSPLRLLYTSLTMHVPKNVLLGVILSNFAFICTLFISTRILLTSLAEITSFKNVLLAIVVSSYFKIFLMAMMIWEFPSSVPCVIDILVLSSNAVALRVVTRSTTARCIFICFSAHAAKFLANRVLR</sequence>
<keyword evidence="8 10" id="KW-0443">Lipid metabolism</keyword>
<dbReference type="PANTHER" id="PTHR14467:SF0">
    <property type="entry name" value="PROTEIN ARV1"/>
    <property type="match status" value="1"/>
</dbReference>
<feature type="transmembrane region" description="Helical" evidence="10">
    <location>
        <begin position="25"/>
        <end position="48"/>
    </location>
</feature>
<dbReference type="OrthoDB" id="2192830at2759"/>
<comment type="function">
    <text evidence="10">Regulates also the sphingolipid metabolism.</text>
</comment>
<evidence type="ECO:0000313" key="12">
    <source>
        <dbReference type="Proteomes" id="UP000554482"/>
    </source>
</evidence>
<accession>A0A7J6UVP3</accession>
<proteinExistence type="inferred from homology"/>
<dbReference type="PANTHER" id="PTHR14467">
    <property type="entry name" value="ARV1"/>
    <property type="match status" value="1"/>
</dbReference>
<keyword evidence="6 10" id="KW-1133">Transmembrane helix</keyword>
<keyword evidence="3 10" id="KW-0813">Transport</keyword>
<keyword evidence="4 10" id="KW-0812">Transmembrane</keyword>
<dbReference type="GO" id="GO:0097036">
    <property type="term" value="P:regulation of plasma membrane sterol distribution"/>
    <property type="evidence" value="ECO:0007669"/>
    <property type="project" value="UniProtKB-UniRule"/>
</dbReference>
<dbReference type="GO" id="GO:0032366">
    <property type="term" value="P:intracellular sterol transport"/>
    <property type="evidence" value="ECO:0007669"/>
    <property type="project" value="UniProtKB-UniRule"/>
</dbReference>
<name>A0A7J6UVP3_THATH</name>
<protein>
    <recommendedName>
        <fullName evidence="10">Protein ARV</fullName>
    </recommendedName>
</protein>
<comment type="caution">
    <text evidence="11">The sequence shown here is derived from an EMBL/GenBank/DDBJ whole genome shotgun (WGS) entry which is preliminary data.</text>
</comment>
<keyword evidence="9 10" id="KW-0472">Membrane</keyword>
<comment type="similarity">
    <text evidence="2 10">Belongs to the ARV1 family.</text>
</comment>
<dbReference type="GO" id="GO:0005789">
    <property type="term" value="C:endoplasmic reticulum membrane"/>
    <property type="evidence" value="ECO:0007669"/>
    <property type="project" value="UniProtKB-SubCell"/>
</dbReference>
<feature type="transmembrane region" description="Helical" evidence="10">
    <location>
        <begin position="60"/>
        <end position="80"/>
    </location>
</feature>
<dbReference type="EMBL" id="JABWDY010042398">
    <property type="protein sequence ID" value="KAF5176674.1"/>
    <property type="molecule type" value="Genomic_DNA"/>
</dbReference>
<evidence type="ECO:0000313" key="11">
    <source>
        <dbReference type="EMBL" id="KAF5176674.1"/>
    </source>
</evidence>
<evidence type="ECO:0000256" key="9">
    <source>
        <dbReference type="ARBA" id="ARBA00023136"/>
    </source>
</evidence>
<comment type="caution">
    <text evidence="10">Lacks conserved residue(s) required for the propagation of feature annotation.</text>
</comment>
<evidence type="ECO:0000256" key="2">
    <source>
        <dbReference type="ARBA" id="ARBA00009187"/>
    </source>
</evidence>
<dbReference type="GO" id="GO:0006665">
    <property type="term" value="P:sphingolipid metabolic process"/>
    <property type="evidence" value="ECO:0007669"/>
    <property type="project" value="UniProtKB-UniRule"/>
</dbReference>
<evidence type="ECO:0000256" key="4">
    <source>
        <dbReference type="ARBA" id="ARBA00022692"/>
    </source>
</evidence>
<keyword evidence="12" id="KW-1185">Reference proteome</keyword>
<dbReference type="Proteomes" id="UP000554482">
    <property type="component" value="Unassembled WGS sequence"/>
</dbReference>
<evidence type="ECO:0000256" key="1">
    <source>
        <dbReference type="ARBA" id="ARBA00004477"/>
    </source>
</evidence>
<dbReference type="AlphaFoldDB" id="A0A7J6UVP3"/>
<dbReference type="Pfam" id="PF04161">
    <property type="entry name" value="Arv1"/>
    <property type="match status" value="1"/>
</dbReference>
<dbReference type="GO" id="GO:0032541">
    <property type="term" value="C:cortical endoplasmic reticulum"/>
    <property type="evidence" value="ECO:0007669"/>
    <property type="project" value="TreeGrafter"/>
</dbReference>
<comment type="subcellular location">
    <subcellularLocation>
        <location evidence="1 10">Endoplasmic reticulum membrane</location>
        <topology evidence="1 10">Multi-pass membrane protein</topology>
    </subcellularLocation>
</comment>
<organism evidence="11 12">
    <name type="scientific">Thalictrum thalictroides</name>
    <name type="common">Rue-anemone</name>
    <name type="synonym">Anemone thalictroides</name>
    <dbReference type="NCBI Taxonomy" id="46969"/>
    <lineage>
        <taxon>Eukaryota</taxon>
        <taxon>Viridiplantae</taxon>
        <taxon>Streptophyta</taxon>
        <taxon>Embryophyta</taxon>
        <taxon>Tracheophyta</taxon>
        <taxon>Spermatophyta</taxon>
        <taxon>Magnoliopsida</taxon>
        <taxon>Ranunculales</taxon>
        <taxon>Ranunculaceae</taxon>
        <taxon>Thalictroideae</taxon>
        <taxon>Thalictrum</taxon>
    </lineage>
</organism>
<reference evidence="11 12" key="1">
    <citation type="submission" date="2020-06" db="EMBL/GenBank/DDBJ databases">
        <title>Transcriptomic and genomic resources for Thalictrum thalictroides and T. hernandezii: Facilitating candidate gene discovery in an emerging model plant lineage.</title>
        <authorList>
            <person name="Arias T."/>
            <person name="Riano-Pachon D.M."/>
            <person name="Di Stilio V.S."/>
        </authorList>
    </citation>
    <scope>NUCLEOTIDE SEQUENCE [LARGE SCALE GENOMIC DNA]</scope>
    <source>
        <strain evidence="12">cv. WT478/WT964</strain>
        <tissue evidence="11">Leaves</tissue>
    </source>
</reference>
<dbReference type="GO" id="GO:0005794">
    <property type="term" value="C:Golgi apparatus"/>
    <property type="evidence" value="ECO:0007669"/>
    <property type="project" value="TreeGrafter"/>
</dbReference>
<evidence type="ECO:0000256" key="10">
    <source>
        <dbReference type="RuleBase" id="RU368065"/>
    </source>
</evidence>
<evidence type="ECO:0000256" key="6">
    <source>
        <dbReference type="ARBA" id="ARBA00022989"/>
    </source>
</evidence>
<dbReference type="GO" id="GO:0016125">
    <property type="term" value="P:sterol metabolic process"/>
    <property type="evidence" value="ECO:0007669"/>
    <property type="project" value="UniProtKB-UniRule"/>
</dbReference>
<keyword evidence="10" id="KW-0746">Sphingolipid metabolism</keyword>
<gene>
    <name evidence="11" type="ORF">FRX31_033739</name>
</gene>
<evidence type="ECO:0000256" key="3">
    <source>
        <dbReference type="ARBA" id="ARBA00022448"/>
    </source>
</evidence>
<dbReference type="InterPro" id="IPR007290">
    <property type="entry name" value="Arv1"/>
</dbReference>
<comment type="function">
    <text evidence="10">Mediator of sterol homeostasis involved in sterol uptake, trafficking and distribution into membranes.</text>
</comment>
<keyword evidence="5 10" id="KW-0256">Endoplasmic reticulum</keyword>
<keyword evidence="7 10" id="KW-0445">Lipid transport</keyword>
<evidence type="ECO:0000256" key="5">
    <source>
        <dbReference type="ARBA" id="ARBA00022824"/>
    </source>
</evidence>